<comment type="caution">
    <text evidence="1">The sequence shown here is derived from an EMBL/GenBank/DDBJ whole genome shotgun (WGS) entry which is preliminary data.</text>
</comment>
<gene>
    <name evidence="1" type="ORF">ACIBP5_06635</name>
</gene>
<dbReference type="EMBL" id="JBITMB010000002">
    <property type="protein sequence ID" value="MFI7439624.1"/>
    <property type="molecule type" value="Genomic_DNA"/>
</dbReference>
<evidence type="ECO:0000313" key="2">
    <source>
        <dbReference type="Proteomes" id="UP001612928"/>
    </source>
</evidence>
<dbReference type="Proteomes" id="UP001612928">
    <property type="component" value="Unassembled WGS sequence"/>
</dbReference>
<keyword evidence="2" id="KW-1185">Reference proteome</keyword>
<accession>A0ABW7ZYJ9</accession>
<dbReference type="RefSeq" id="WP_219601733.1">
    <property type="nucleotide sequence ID" value="NZ_JBITMB010000002.1"/>
</dbReference>
<reference evidence="1 2" key="1">
    <citation type="submission" date="2024-10" db="EMBL/GenBank/DDBJ databases">
        <title>The Natural Products Discovery Center: Release of the First 8490 Sequenced Strains for Exploring Actinobacteria Biosynthetic Diversity.</title>
        <authorList>
            <person name="Kalkreuter E."/>
            <person name="Kautsar S.A."/>
            <person name="Yang D."/>
            <person name="Bader C.D."/>
            <person name="Teijaro C.N."/>
            <person name="Fluegel L."/>
            <person name="Davis C.M."/>
            <person name="Simpson J.R."/>
            <person name="Lauterbach L."/>
            <person name="Steele A.D."/>
            <person name="Gui C."/>
            <person name="Meng S."/>
            <person name="Li G."/>
            <person name="Viehrig K."/>
            <person name="Ye F."/>
            <person name="Su P."/>
            <person name="Kiefer A.F."/>
            <person name="Nichols A."/>
            <person name="Cepeda A.J."/>
            <person name="Yan W."/>
            <person name="Fan B."/>
            <person name="Jiang Y."/>
            <person name="Adhikari A."/>
            <person name="Zheng C.-J."/>
            <person name="Schuster L."/>
            <person name="Cowan T.M."/>
            <person name="Smanski M.J."/>
            <person name="Chevrette M.G."/>
            <person name="De Carvalho L.P.S."/>
            <person name="Shen B."/>
        </authorList>
    </citation>
    <scope>NUCLEOTIDE SEQUENCE [LARGE SCALE GENOMIC DNA]</scope>
    <source>
        <strain evidence="1 2">NPDC049503</strain>
    </source>
</reference>
<organism evidence="1 2">
    <name type="scientific">Nonomuraea indica</name>
    <dbReference type="NCBI Taxonomy" id="1581193"/>
    <lineage>
        <taxon>Bacteria</taxon>
        <taxon>Bacillati</taxon>
        <taxon>Actinomycetota</taxon>
        <taxon>Actinomycetes</taxon>
        <taxon>Streptosporangiales</taxon>
        <taxon>Streptosporangiaceae</taxon>
        <taxon>Nonomuraea</taxon>
    </lineage>
</organism>
<proteinExistence type="predicted"/>
<evidence type="ECO:0008006" key="3">
    <source>
        <dbReference type="Google" id="ProtNLM"/>
    </source>
</evidence>
<protein>
    <recommendedName>
        <fullName evidence="3">Mycothiol-dependent maleylpyruvate isomerase metal-binding domain-containing protein</fullName>
    </recommendedName>
</protein>
<evidence type="ECO:0000313" key="1">
    <source>
        <dbReference type="EMBL" id="MFI7439624.1"/>
    </source>
</evidence>
<name>A0ABW7ZYJ9_9ACTN</name>
<sequence length="165" mass="18339">MTTDTTPAPADDNPALLVAAAVDRCLELASTWMAWDGRPITTDGANLWTPSKAVRRIQDHLVDHLAEVEALLAGAAPQPDLWHGRTVTLEADWARLTETDLAEARSRWTRLAQAYVNRYATVPDAWDVPRDPNWTLRAIAEHVAGVTWYAEQVGDLRFGDSARIR</sequence>